<comment type="caution">
    <text evidence="1">The sequence shown here is derived from an EMBL/GenBank/DDBJ whole genome shotgun (WGS) entry which is preliminary data.</text>
</comment>
<proteinExistence type="predicted"/>
<dbReference type="Proteomes" id="UP000612362">
    <property type="component" value="Unassembled WGS sequence"/>
</dbReference>
<accession>A0A8J3IAI0</accession>
<reference evidence="1" key="1">
    <citation type="submission" date="2020-10" db="EMBL/GenBank/DDBJ databases">
        <title>Taxonomic study of unclassified bacteria belonging to the class Ktedonobacteria.</title>
        <authorList>
            <person name="Yabe S."/>
            <person name="Wang C.M."/>
            <person name="Zheng Y."/>
            <person name="Sakai Y."/>
            <person name="Cavaletti L."/>
            <person name="Monciardini P."/>
            <person name="Donadio S."/>
        </authorList>
    </citation>
    <scope>NUCLEOTIDE SEQUENCE</scope>
    <source>
        <strain evidence="1">SOSP1-1</strain>
    </source>
</reference>
<dbReference type="NCBIfam" id="NF033564">
    <property type="entry name" value="transpos_ISAs1"/>
    <property type="match status" value="1"/>
</dbReference>
<dbReference type="InterPro" id="IPR047647">
    <property type="entry name" value="ISAs1_transpos"/>
</dbReference>
<dbReference type="AlphaFoldDB" id="A0A8J3IAI0"/>
<dbReference type="EMBL" id="BNJF01000003">
    <property type="protein sequence ID" value="GHO47724.1"/>
    <property type="molecule type" value="Genomic_DNA"/>
</dbReference>
<evidence type="ECO:0000313" key="2">
    <source>
        <dbReference type="Proteomes" id="UP000612362"/>
    </source>
</evidence>
<name>A0A8J3IAI0_9CHLR</name>
<evidence type="ECO:0000313" key="1">
    <source>
        <dbReference type="EMBL" id="GHO47724.1"/>
    </source>
</evidence>
<sequence>MDSKSNEITAIPALLAGLALPGELVTIYAVGCQKAITQAIRDQQADYVITVKGNQHHTLQEVETWFEEHAFAVPTSLKPVLDAFDESHGRLTRRRVFVHAVPTELQVLEDWPGIKSILAVASIRMIKSHGVTTAEKRYFLSSVSVEDERQIAAIMNDLYWKLHGESRTVPFPADEIQRVHP</sequence>
<gene>
    <name evidence="1" type="ORF">KSX_58870</name>
</gene>
<dbReference type="PANTHER" id="PTHR30298">
    <property type="entry name" value="H REPEAT-ASSOCIATED PREDICTED TRANSPOSASE"/>
    <property type="match status" value="1"/>
</dbReference>
<dbReference type="PANTHER" id="PTHR30298:SF0">
    <property type="entry name" value="PROTEIN YBFL-RELATED"/>
    <property type="match status" value="1"/>
</dbReference>
<protein>
    <submittedName>
        <fullName evidence="1">Uncharacterized protein</fullName>
    </submittedName>
</protein>
<dbReference type="InterPro" id="IPR051698">
    <property type="entry name" value="Transposase_11-like"/>
</dbReference>
<dbReference type="RefSeq" id="WP_220196965.1">
    <property type="nucleotide sequence ID" value="NZ_BNJF01000003.1"/>
</dbReference>
<organism evidence="1 2">
    <name type="scientific">Ktedonospora formicarum</name>
    <dbReference type="NCBI Taxonomy" id="2778364"/>
    <lineage>
        <taxon>Bacteria</taxon>
        <taxon>Bacillati</taxon>
        <taxon>Chloroflexota</taxon>
        <taxon>Ktedonobacteria</taxon>
        <taxon>Ktedonobacterales</taxon>
        <taxon>Ktedonobacteraceae</taxon>
        <taxon>Ktedonospora</taxon>
    </lineage>
</organism>
<keyword evidence="2" id="KW-1185">Reference proteome</keyword>